<comment type="subcellular location">
    <subcellularLocation>
        <location evidence="1">Membrane</location>
        <topology evidence="1">Multi-pass membrane protein</topology>
    </subcellularLocation>
</comment>
<reference evidence="8" key="1">
    <citation type="submission" date="2024-07" db="EMBL/GenBank/DDBJ databases">
        <authorList>
            <person name="Yu S.T."/>
        </authorList>
    </citation>
    <scope>NUCLEOTIDE SEQUENCE</scope>
    <source>
        <strain evidence="8">Y1</strain>
    </source>
</reference>
<keyword evidence="3 6" id="KW-1133">Transmembrane helix</keyword>
<evidence type="ECO:0000256" key="3">
    <source>
        <dbReference type="ARBA" id="ARBA00022989"/>
    </source>
</evidence>
<evidence type="ECO:0000259" key="7">
    <source>
        <dbReference type="Pfam" id="PF06271"/>
    </source>
</evidence>
<feature type="domain" description="RDD" evidence="7">
    <location>
        <begin position="109"/>
        <end position="221"/>
    </location>
</feature>
<feature type="compositionally biased region" description="Pro residues" evidence="5">
    <location>
        <begin position="25"/>
        <end position="39"/>
    </location>
</feature>
<keyword evidence="2 6" id="KW-0812">Transmembrane</keyword>
<dbReference type="InterPro" id="IPR010432">
    <property type="entry name" value="RDD"/>
</dbReference>
<evidence type="ECO:0000256" key="6">
    <source>
        <dbReference type="SAM" id="Phobius"/>
    </source>
</evidence>
<keyword evidence="4 6" id="KW-0472">Membrane</keyword>
<dbReference type="Pfam" id="PF06271">
    <property type="entry name" value="RDD"/>
    <property type="match status" value="1"/>
</dbReference>
<feature type="compositionally biased region" description="Low complexity" evidence="5">
    <location>
        <begin position="40"/>
        <end position="74"/>
    </location>
</feature>
<feature type="compositionally biased region" description="Low complexity" evidence="5">
    <location>
        <begin position="10"/>
        <end position="24"/>
    </location>
</feature>
<dbReference type="AlphaFoldDB" id="A0AB39TP90"/>
<evidence type="ECO:0000256" key="4">
    <source>
        <dbReference type="ARBA" id="ARBA00023136"/>
    </source>
</evidence>
<name>A0AB39TP90_9ACTN</name>
<proteinExistence type="predicted"/>
<feature type="compositionally biased region" description="Pro residues" evidence="5">
    <location>
        <begin position="75"/>
        <end position="102"/>
    </location>
</feature>
<feature type="transmembrane region" description="Helical" evidence="6">
    <location>
        <begin position="159"/>
        <end position="186"/>
    </location>
</feature>
<evidence type="ECO:0000256" key="1">
    <source>
        <dbReference type="ARBA" id="ARBA00004141"/>
    </source>
</evidence>
<organism evidence="8">
    <name type="scientific">Streptomyces sp. Y1</name>
    <dbReference type="NCBI Taxonomy" id="3238634"/>
    <lineage>
        <taxon>Bacteria</taxon>
        <taxon>Bacillati</taxon>
        <taxon>Actinomycetota</taxon>
        <taxon>Actinomycetes</taxon>
        <taxon>Kitasatosporales</taxon>
        <taxon>Streptomycetaceae</taxon>
        <taxon>Streptomyces</taxon>
    </lineage>
</organism>
<accession>A0AB39TP90</accession>
<feature type="region of interest" description="Disordered" evidence="5">
    <location>
        <begin position="1"/>
        <end position="103"/>
    </location>
</feature>
<dbReference type="EMBL" id="CP163445">
    <property type="protein sequence ID" value="XDQ81043.1"/>
    <property type="molecule type" value="Genomic_DNA"/>
</dbReference>
<sequence>MSQGYPPPQQQQYGYGPNPYAQQPQPQPYPPQQPQPYPPQGYQQPQQPYPPQGYEQPYPQQQQQPYPPQGYQQPQPQPYAQPQQPYPPQGFPQPYAQPAPPECPEEAYAGRRFLAIVLDFLLALVVGFAAALADDKTAEHAKPVAHAGHLATQSPVVPFWVAFIGVGLLTSFLNQVVLARLTGFSVGKGILAMRVVRRKHVQRPNMWRLTRRWLIGFVFLAVNLIDDDFDLWEGDVVGMRSVRWKHLREYEQAVGRLG</sequence>
<evidence type="ECO:0000256" key="5">
    <source>
        <dbReference type="SAM" id="MobiDB-lite"/>
    </source>
</evidence>
<evidence type="ECO:0000256" key="2">
    <source>
        <dbReference type="ARBA" id="ARBA00022692"/>
    </source>
</evidence>
<dbReference type="RefSeq" id="WP_369184069.1">
    <property type="nucleotide sequence ID" value="NZ_CP163445.1"/>
</dbReference>
<protein>
    <submittedName>
        <fullName evidence="8">RDD family protein</fullName>
    </submittedName>
</protein>
<evidence type="ECO:0000313" key="8">
    <source>
        <dbReference type="EMBL" id="XDQ81043.1"/>
    </source>
</evidence>
<dbReference type="GO" id="GO:0016020">
    <property type="term" value="C:membrane"/>
    <property type="evidence" value="ECO:0007669"/>
    <property type="project" value="UniProtKB-SubCell"/>
</dbReference>
<gene>
    <name evidence="8" type="ORF">AB2U05_22570</name>
</gene>
<feature type="transmembrane region" description="Helical" evidence="6">
    <location>
        <begin position="113"/>
        <end position="133"/>
    </location>
</feature>